<dbReference type="Pfam" id="PF20070">
    <property type="entry name" value="DUF6466"/>
    <property type="match status" value="1"/>
</dbReference>
<dbReference type="EMBL" id="JWMF01000007">
    <property type="protein sequence ID" value="KJY50360.1"/>
    <property type="molecule type" value="Genomic_DNA"/>
</dbReference>
<dbReference type="PATRIC" id="fig|1684.5.peg.1107"/>
<accession>A0A0F4KVC0</accession>
<evidence type="ECO:0000256" key="1">
    <source>
        <dbReference type="SAM" id="MobiDB-lite"/>
    </source>
</evidence>
<protein>
    <submittedName>
        <fullName evidence="2">Putative cell surface elastin binding protein EbpS</fullName>
    </submittedName>
</protein>
<proteinExistence type="predicted"/>
<dbReference type="Proteomes" id="UP000033567">
    <property type="component" value="Unassembled WGS sequence"/>
</dbReference>
<sequence length="183" mass="19520">MSRKSQQRARSGGRLRVRLILAGLALVAALAGAWGLINVKAIATYNEGTHTLSTNVRQAQNPQADPASIKALQDQAERLFAQVERPGPLILPQTRQAAQANRAANAALTSRTEHLLKKQKADKAQDGNNGSGKGSSSGLTKQQEAEVEDLLKRNQQQSEPSTSPTPTGKAGDNKGQGKNVKPW</sequence>
<feature type="region of interest" description="Disordered" evidence="1">
    <location>
        <begin position="104"/>
        <end position="183"/>
    </location>
</feature>
<dbReference type="RefSeq" id="WP_156149608.1">
    <property type="nucleotide sequence ID" value="NZ_KQ033885.1"/>
</dbReference>
<feature type="compositionally biased region" description="Basic and acidic residues" evidence="1">
    <location>
        <begin position="111"/>
        <end position="125"/>
    </location>
</feature>
<reference evidence="2 3" key="1">
    <citation type="submission" date="2014-12" db="EMBL/GenBank/DDBJ databases">
        <title>Comparative genomics of the lactic acid bacteria isolated from the honey bee gut.</title>
        <authorList>
            <person name="Ellegaard K.M."/>
            <person name="Tamarit D."/>
            <person name="Javelind E."/>
            <person name="Olofsson T."/>
            <person name="Andersson S.G."/>
            <person name="Vasquez A."/>
        </authorList>
    </citation>
    <scope>NUCLEOTIDE SEQUENCE [LARGE SCALE GENOMIC DNA]</scope>
    <source>
        <strain evidence="2 3">Bin7</strain>
    </source>
</reference>
<evidence type="ECO:0000313" key="3">
    <source>
        <dbReference type="Proteomes" id="UP000033567"/>
    </source>
</evidence>
<dbReference type="AlphaFoldDB" id="A0A0F4KVC0"/>
<keyword evidence="3" id="KW-1185">Reference proteome</keyword>
<organism evidence="2 3">
    <name type="scientific">Bifidobacterium mellis</name>
    <dbReference type="NCBI Taxonomy" id="1293823"/>
    <lineage>
        <taxon>Bacteria</taxon>
        <taxon>Bacillati</taxon>
        <taxon>Actinomycetota</taxon>
        <taxon>Actinomycetes</taxon>
        <taxon>Bifidobacteriales</taxon>
        <taxon>Bifidobacteriaceae</taxon>
        <taxon>Bifidobacterium</taxon>
    </lineage>
</organism>
<comment type="caution">
    <text evidence="2">The sequence shown here is derived from an EMBL/GenBank/DDBJ whole genome shotgun (WGS) entry which is preliminary data.</text>
</comment>
<evidence type="ECO:0000313" key="2">
    <source>
        <dbReference type="EMBL" id="KJY50360.1"/>
    </source>
</evidence>
<name>A0A0F4KVC0_9BIFI</name>
<feature type="compositionally biased region" description="Polar residues" evidence="1">
    <location>
        <begin position="153"/>
        <end position="166"/>
    </location>
</feature>
<dbReference type="InterPro" id="IPR046314">
    <property type="entry name" value="DUF6466"/>
</dbReference>
<gene>
    <name evidence="2" type="ORF">JF70_10530</name>
</gene>